<dbReference type="PROSITE" id="PS50850">
    <property type="entry name" value="MFS"/>
    <property type="match status" value="1"/>
</dbReference>
<comment type="subcellular location">
    <subcellularLocation>
        <location evidence="1">Membrane</location>
        <topology evidence="1">Multi-pass membrane protein</topology>
    </subcellularLocation>
</comment>
<dbReference type="Pfam" id="PF07690">
    <property type="entry name" value="MFS_1"/>
    <property type="match status" value="1"/>
</dbReference>
<organism evidence="9">
    <name type="scientific">Araucaria cunninghamii</name>
    <name type="common">Hoop pine</name>
    <name type="synonym">Moreton Bay pine</name>
    <dbReference type="NCBI Taxonomy" id="56994"/>
    <lineage>
        <taxon>Eukaryota</taxon>
        <taxon>Viridiplantae</taxon>
        <taxon>Streptophyta</taxon>
        <taxon>Embryophyta</taxon>
        <taxon>Tracheophyta</taxon>
        <taxon>Spermatophyta</taxon>
        <taxon>Pinopsida</taxon>
        <taxon>Pinidae</taxon>
        <taxon>Conifers II</taxon>
        <taxon>Araucariales</taxon>
        <taxon>Araucariaceae</taxon>
        <taxon>Araucaria</taxon>
    </lineage>
</organism>
<reference evidence="9" key="1">
    <citation type="submission" date="2015-03" db="EMBL/GenBank/DDBJ databases">
        <title>A transcriptome of Araucaria cunninghamii, an australian fine timber species.</title>
        <authorList>
            <person name="Jing Yi C.J.Y."/>
            <person name="Yin San L.Y.S."/>
            <person name="Abdul Karim S.S."/>
            <person name="Wan Azmi N.N."/>
            <person name="Hercus R.R."/>
            <person name="Croft L.L."/>
        </authorList>
    </citation>
    <scope>NUCLEOTIDE SEQUENCE</scope>
    <source>
        <strain evidence="9">MI0301</strain>
        <tissue evidence="9">Leaf</tissue>
    </source>
</reference>
<evidence type="ECO:0000256" key="7">
    <source>
        <dbReference type="SAM" id="Phobius"/>
    </source>
</evidence>
<dbReference type="SUPFAM" id="SSF103473">
    <property type="entry name" value="MFS general substrate transporter"/>
    <property type="match status" value="1"/>
</dbReference>
<dbReference type="PANTHER" id="PTHR23515">
    <property type="entry name" value="HIGH-AFFINITY NITRATE TRANSPORTER 2.3"/>
    <property type="match status" value="1"/>
</dbReference>
<evidence type="ECO:0000256" key="3">
    <source>
        <dbReference type="ARBA" id="ARBA00022692"/>
    </source>
</evidence>
<keyword evidence="6 7" id="KW-0472">Membrane</keyword>
<name>A0A0D6QSD1_ARACU</name>
<evidence type="ECO:0000256" key="4">
    <source>
        <dbReference type="ARBA" id="ARBA00022989"/>
    </source>
</evidence>
<feature type="domain" description="Major facilitator superfamily (MFS) profile" evidence="8">
    <location>
        <begin position="69"/>
        <end position="442"/>
    </location>
</feature>
<dbReference type="InterPro" id="IPR020846">
    <property type="entry name" value="MFS_dom"/>
</dbReference>
<feature type="transmembrane region" description="Helical" evidence="7">
    <location>
        <begin position="322"/>
        <end position="344"/>
    </location>
</feature>
<keyword evidence="3 7" id="KW-0812">Transmembrane</keyword>
<dbReference type="EMBL" id="GCKF01043601">
    <property type="protein sequence ID" value="JAG94427.1"/>
    <property type="molecule type" value="Transcribed_RNA"/>
</dbReference>
<evidence type="ECO:0000259" key="8">
    <source>
        <dbReference type="PROSITE" id="PS50850"/>
    </source>
</evidence>
<protein>
    <recommendedName>
        <fullName evidence="8">Major facilitator superfamily (MFS) profile domain-containing protein</fullName>
    </recommendedName>
</protein>
<evidence type="ECO:0000256" key="6">
    <source>
        <dbReference type="ARBA" id="ARBA00023136"/>
    </source>
</evidence>
<dbReference type="GO" id="GO:0042128">
    <property type="term" value="P:nitrate assimilation"/>
    <property type="evidence" value="ECO:0007669"/>
    <property type="project" value="UniProtKB-KW"/>
</dbReference>
<evidence type="ECO:0000256" key="1">
    <source>
        <dbReference type="ARBA" id="ARBA00004141"/>
    </source>
</evidence>
<dbReference type="AlphaFoldDB" id="A0A0D6QSD1"/>
<feature type="transmembrane region" description="Helical" evidence="7">
    <location>
        <begin position="74"/>
        <end position="94"/>
    </location>
</feature>
<proteinExistence type="inferred from homology"/>
<evidence type="ECO:0000256" key="5">
    <source>
        <dbReference type="ARBA" id="ARBA00023063"/>
    </source>
</evidence>
<evidence type="ECO:0000313" key="9">
    <source>
        <dbReference type="EMBL" id="JAG94427.1"/>
    </source>
</evidence>
<dbReference type="InterPro" id="IPR036259">
    <property type="entry name" value="MFS_trans_sf"/>
</dbReference>
<feature type="transmembrane region" description="Helical" evidence="7">
    <location>
        <begin position="160"/>
        <end position="180"/>
    </location>
</feature>
<feature type="transmembrane region" description="Helical" evidence="7">
    <location>
        <begin position="414"/>
        <end position="437"/>
    </location>
</feature>
<evidence type="ECO:0000256" key="2">
    <source>
        <dbReference type="ARBA" id="ARBA00008432"/>
    </source>
</evidence>
<dbReference type="FunFam" id="1.20.1250.20:FF:000053">
    <property type="entry name" value="Nitrate transporter 2.1"/>
    <property type="match status" value="1"/>
</dbReference>
<dbReference type="Gene3D" id="1.20.1250.20">
    <property type="entry name" value="MFS general substrate transporter like domains"/>
    <property type="match status" value="2"/>
</dbReference>
<dbReference type="CDD" id="cd17341">
    <property type="entry name" value="MFS_NRT2_like"/>
    <property type="match status" value="1"/>
</dbReference>
<feature type="transmembrane region" description="Helical" evidence="7">
    <location>
        <begin position="134"/>
        <end position="154"/>
    </location>
</feature>
<sequence length="442" mass="47153">MLQPELDSIRLPLTMADVESPGPSMRKEPQPTYWQYQRLPGADFPIPVDSEHKATALRPLSVAQPHMRAFHLSWISFFACFVSTFAAAPLLPVIRNDLDLTDADVGNAGIASVSGYVLSRLCLGAVCDLAGPRYGCAFLLLLTATAVFATATASSAAEFVAARFFVGFSLTTFVCCQFWIGTMFNARISGLANGAATGLGNLGGGAEQLIMPILYKTLASTFGSPPFAAWRIAFFVPGVVQVAMAILVLAFGQDLPDGNYADLRSAAGKPGDKFSSGVWCAVTNYRTWVFAVTCGYCFGVELTVNNVIASYFYDKFNLDVEVAGAVASSFGLANFVTCPFGGVLSDATARRFGMRGRLWVLWTLQTVSGVFCILLGKANAALTFSIILLVLFSVFIQAACGATYGIIRFVSHRSLGAVTGMVGAGGNVGSIMTQWLFFTKAR</sequence>
<keyword evidence="5" id="KW-0534">Nitrate assimilation</keyword>
<keyword evidence="4 7" id="KW-1133">Transmembrane helix</keyword>
<dbReference type="InterPro" id="IPR044772">
    <property type="entry name" value="NO3_transporter"/>
</dbReference>
<feature type="transmembrane region" description="Helical" evidence="7">
    <location>
        <begin position="382"/>
        <end position="407"/>
    </location>
</feature>
<dbReference type="GO" id="GO:0016020">
    <property type="term" value="C:membrane"/>
    <property type="evidence" value="ECO:0007669"/>
    <property type="project" value="UniProtKB-SubCell"/>
</dbReference>
<comment type="similarity">
    <text evidence="2">Belongs to the major facilitator superfamily. Nitrate/nitrite porter (TC 2.A.1.8) family.</text>
</comment>
<feature type="transmembrane region" description="Helical" evidence="7">
    <location>
        <begin position="232"/>
        <end position="252"/>
    </location>
</feature>
<dbReference type="InterPro" id="IPR011701">
    <property type="entry name" value="MFS"/>
</dbReference>
<dbReference type="GO" id="GO:0015112">
    <property type="term" value="F:nitrate transmembrane transporter activity"/>
    <property type="evidence" value="ECO:0007669"/>
    <property type="project" value="InterPro"/>
</dbReference>
<feature type="transmembrane region" description="Helical" evidence="7">
    <location>
        <begin position="356"/>
        <end position="376"/>
    </location>
</feature>
<accession>A0A0D6QSD1</accession>